<comment type="caution">
    <text evidence="1">The sequence shown here is derived from an EMBL/GenBank/DDBJ whole genome shotgun (WGS) entry which is preliminary data.</text>
</comment>
<gene>
    <name evidence="1" type="ORF">QFC22_005070</name>
</gene>
<sequence>MSSSAQPIFRPVTPTLILSRPPRSAALSEKVPTADDTVIINYPPPPRIIRPETPECVRERPKEPIVSWRQVLTITPSPMHRIDPISRSLNREWRAQPSTAAMRKSSYDQQLVQSQRQQDCDAASLYVGPATDVDDFDDCWTSIREGTVLFGHDGLYVDPAFLFINRHNPPTTVLCTEPFEQVEPEVPLQPTHLQYKGKTFHLSGFEEEGYEGGCESIFPPGSRSSLTALDEEDADGDTDDLWDSSSIISPNMGSSAMTTPEMSFSSGLAMHFGTTPEDEVDVQLGTPGLSSSAMFEAGGNIIGLGFHGEPPKELSGDQAVGDADSDDEIYPGFPLSSLSPFDRRT</sequence>
<organism evidence="1 2">
    <name type="scientific">Naganishia vaughanmartiniae</name>
    <dbReference type="NCBI Taxonomy" id="1424756"/>
    <lineage>
        <taxon>Eukaryota</taxon>
        <taxon>Fungi</taxon>
        <taxon>Dikarya</taxon>
        <taxon>Basidiomycota</taxon>
        <taxon>Agaricomycotina</taxon>
        <taxon>Tremellomycetes</taxon>
        <taxon>Filobasidiales</taxon>
        <taxon>Filobasidiaceae</taxon>
        <taxon>Naganishia</taxon>
    </lineage>
</organism>
<protein>
    <submittedName>
        <fullName evidence="1">Uncharacterized protein</fullName>
    </submittedName>
</protein>
<name>A0ACC2WWA1_9TREE</name>
<accession>A0ACC2WWA1</accession>
<evidence type="ECO:0000313" key="2">
    <source>
        <dbReference type="Proteomes" id="UP001243375"/>
    </source>
</evidence>
<evidence type="ECO:0000313" key="1">
    <source>
        <dbReference type="EMBL" id="KAJ9115927.1"/>
    </source>
</evidence>
<dbReference type="EMBL" id="JASBWU010000015">
    <property type="protein sequence ID" value="KAJ9115927.1"/>
    <property type="molecule type" value="Genomic_DNA"/>
</dbReference>
<dbReference type="Proteomes" id="UP001243375">
    <property type="component" value="Unassembled WGS sequence"/>
</dbReference>
<keyword evidence="2" id="KW-1185">Reference proteome</keyword>
<reference evidence="1" key="1">
    <citation type="submission" date="2023-04" db="EMBL/GenBank/DDBJ databases">
        <title>Draft Genome sequencing of Naganishia species isolated from polar environments using Oxford Nanopore Technology.</title>
        <authorList>
            <person name="Leo P."/>
            <person name="Venkateswaran K."/>
        </authorList>
    </citation>
    <scope>NUCLEOTIDE SEQUENCE</scope>
    <source>
        <strain evidence="1">MNA-CCFEE 5425</strain>
    </source>
</reference>
<proteinExistence type="predicted"/>